<dbReference type="Pfam" id="PF00022">
    <property type="entry name" value="Actin"/>
    <property type="match status" value="1"/>
</dbReference>
<dbReference type="EMBL" id="CANHGI010000002">
    <property type="protein sequence ID" value="CAI5442430.1"/>
    <property type="molecule type" value="Genomic_DNA"/>
</dbReference>
<comment type="subcellular location">
    <subcellularLocation>
        <location evidence="1">Cytoplasm</location>
    </subcellularLocation>
</comment>
<dbReference type="InterPro" id="IPR043129">
    <property type="entry name" value="ATPase_NBD"/>
</dbReference>
<gene>
    <name evidence="4" type="ORF">CAMP_LOCUS5067</name>
</gene>
<reference evidence="4" key="1">
    <citation type="submission" date="2022-11" db="EMBL/GenBank/DDBJ databases">
        <authorList>
            <person name="Kikuchi T."/>
        </authorList>
    </citation>
    <scope>NUCLEOTIDE SEQUENCE</scope>
    <source>
        <strain evidence="4">PS1010</strain>
    </source>
</reference>
<evidence type="ECO:0000256" key="1">
    <source>
        <dbReference type="ARBA" id="ARBA00004496"/>
    </source>
</evidence>
<evidence type="ECO:0000313" key="5">
    <source>
        <dbReference type="Proteomes" id="UP001152747"/>
    </source>
</evidence>
<dbReference type="PANTHER" id="PTHR11937">
    <property type="entry name" value="ACTIN"/>
    <property type="match status" value="1"/>
</dbReference>
<dbReference type="Proteomes" id="UP001152747">
    <property type="component" value="Unassembled WGS sequence"/>
</dbReference>
<dbReference type="GO" id="GO:0005634">
    <property type="term" value="C:nucleus"/>
    <property type="evidence" value="ECO:0007669"/>
    <property type="project" value="UniProtKB-ARBA"/>
</dbReference>
<organism evidence="4 5">
    <name type="scientific">Caenorhabditis angaria</name>
    <dbReference type="NCBI Taxonomy" id="860376"/>
    <lineage>
        <taxon>Eukaryota</taxon>
        <taxon>Metazoa</taxon>
        <taxon>Ecdysozoa</taxon>
        <taxon>Nematoda</taxon>
        <taxon>Chromadorea</taxon>
        <taxon>Rhabditida</taxon>
        <taxon>Rhabditina</taxon>
        <taxon>Rhabditomorpha</taxon>
        <taxon>Rhabditoidea</taxon>
        <taxon>Rhabditidae</taxon>
        <taxon>Peloderinae</taxon>
        <taxon>Caenorhabditis</taxon>
    </lineage>
</organism>
<evidence type="ECO:0000313" key="4">
    <source>
        <dbReference type="EMBL" id="CAI5442430.1"/>
    </source>
</evidence>
<protein>
    <recommendedName>
        <fullName evidence="6">Actin-like protein ARP6</fullName>
    </recommendedName>
</protein>
<evidence type="ECO:0000256" key="3">
    <source>
        <dbReference type="ARBA" id="ARBA00022490"/>
    </source>
</evidence>
<dbReference type="InterPro" id="IPR004000">
    <property type="entry name" value="Actin"/>
</dbReference>
<evidence type="ECO:0008006" key="6">
    <source>
        <dbReference type="Google" id="ProtNLM"/>
    </source>
</evidence>
<dbReference type="CDD" id="cd10210">
    <property type="entry name" value="ASKHA_NBD_Arp6"/>
    <property type="match status" value="1"/>
</dbReference>
<keyword evidence="3" id="KW-0963">Cytoplasm</keyword>
<sequence length="421" mass="48284">MVENIVILDNGGYNLKIGSSRDNEPRLVPNSIVKAKHERKRVFVAQEQDECLDKFSLFYVRPVEKGYVVNWDTQQQIWEKSLKLVDIEPSTSKIVLTDSNYLVPSLPDVSSEIMFEYFNFEDILKGSASTFVAEHEYTIKNRNCSLVIDCGFSNTTISPFVDGLLIQDGVIRIDIGGKALTNKLKDWISYRQLNVIEETHIINECKEDICFVSQDFNQSLIEAKKKFEENQILRRYVMPDFHHSFRGVVKDISEGVDPNVPTITLGVERFAIPEILFSPSDIDIDQMGIGEAVIESLARCPPNLRAALSENIVVIGGSSCFPGFNSRLVKEIRSMLPVEFEIHISEKVENPQTYAWNCAKEYVNNVSYLPWLTRKDWNEKGDSIEFSHFFRTLVSSDEIKEERKKVKEIEKEKEKNENFGK</sequence>
<dbReference type="Gene3D" id="3.30.420.40">
    <property type="match status" value="2"/>
</dbReference>
<evidence type="ECO:0000256" key="2">
    <source>
        <dbReference type="ARBA" id="ARBA00005665"/>
    </source>
</evidence>
<comment type="similarity">
    <text evidence="2">Belongs to the actin family. ARP6 subfamily.</text>
</comment>
<comment type="caution">
    <text evidence="4">The sequence shown here is derived from an EMBL/GenBank/DDBJ whole genome shotgun (WGS) entry which is preliminary data.</text>
</comment>
<dbReference type="SUPFAM" id="SSF53067">
    <property type="entry name" value="Actin-like ATPase domain"/>
    <property type="match status" value="2"/>
</dbReference>
<dbReference type="GO" id="GO:0005737">
    <property type="term" value="C:cytoplasm"/>
    <property type="evidence" value="ECO:0007669"/>
    <property type="project" value="UniProtKB-SubCell"/>
</dbReference>
<proteinExistence type="inferred from homology"/>
<dbReference type="OrthoDB" id="6220758at2759"/>
<dbReference type="SMART" id="SM00268">
    <property type="entry name" value="ACTIN"/>
    <property type="match status" value="1"/>
</dbReference>
<keyword evidence="5" id="KW-1185">Reference proteome</keyword>
<name>A0A9P1ICA6_9PELO</name>
<dbReference type="Gene3D" id="3.90.640.10">
    <property type="entry name" value="Actin, Chain A, domain 4"/>
    <property type="match status" value="1"/>
</dbReference>
<dbReference type="FunFam" id="3.90.640.10:FF:000014">
    <property type="entry name" value="Putative actin-related protein 6"/>
    <property type="match status" value="1"/>
</dbReference>
<accession>A0A9P1ICA6</accession>
<dbReference type="AlphaFoldDB" id="A0A9P1ICA6"/>